<reference evidence="4" key="1">
    <citation type="submission" date="2017-02" db="UniProtKB">
        <authorList>
            <consortium name="WormBaseParasite"/>
        </authorList>
    </citation>
    <scope>IDENTIFICATION</scope>
</reference>
<feature type="coiled-coil region" evidence="1">
    <location>
        <begin position="294"/>
        <end position="321"/>
    </location>
</feature>
<reference evidence="2 3" key="2">
    <citation type="submission" date="2018-11" db="EMBL/GenBank/DDBJ databases">
        <authorList>
            <consortium name="Pathogen Informatics"/>
        </authorList>
    </citation>
    <scope>NUCLEOTIDE SEQUENCE [LARGE SCALE GENOMIC DNA]</scope>
</reference>
<dbReference type="WBParaSite" id="TASK_0000147901-mRNA-1">
    <property type="protein sequence ID" value="TASK_0000147901-mRNA-1"/>
    <property type="gene ID" value="TASK_0000147901"/>
</dbReference>
<evidence type="ECO:0000313" key="2">
    <source>
        <dbReference type="EMBL" id="VDK23121.1"/>
    </source>
</evidence>
<keyword evidence="1" id="KW-0175">Coiled coil</keyword>
<accession>A0A0R3VVQ4</accession>
<name>A0A0R3VVQ4_TAEAS</name>
<sequence length="492" mass="57047">MPIGLGSEQVVALSNCIRNKIGIKHSISSFDDIGIDFFEELFSTPVVTSNQPACKRFQCILQWLSDYLDTPLNHINVDSLVVCDPLTLHNLLEILDLCVDANRTSTVYSSNYKLSRSSGNGAQSRLEMDAALERSRLNYLSCKLAEMFPPEVNEIPLSPSIELEPNAPPKRLNASGPRVKFVDAPHVIAPLSADPPHSSRSILRVVERPLRQGLRCRLSTTLCAKMQQYLRLLHSVPLNKVPSQDANTLLQELLKRLDLLEISRETQNYIKLKLQLFLDTTRVAASSYRWTCGERRLEELADRQRRRIELMERQVADAERMLSLRDSRAFKHLLLNELRQHRRWEVLDRYFCLRHDEHLRALAAARKVQEEQIVKEAFDAALERARQNRIERNNLRCEVRRKEIELQNLLISNLEDRQEECIMFLHDEQSKCQAEMDLQAKSNKMDNLREKVELRQQLTRQIKELEEALLNQLKPQNPRECSKIHGDHNWSN</sequence>
<dbReference type="EMBL" id="UYRS01000395">
    <property type="protein sequence ID" value="VDK23121.1"/>
    <property type="molecule type" value="Genomic_DNA"/>
</dbReference>
<organism evidence="4">
    <name type="scientific">Taenia asiatica</name>
    <name type="common">Asian tapeworm</name>
    <dbReference type="NCBI Taxonomy" id="60517"/>
    <lineage>
        <taxon>Eukaryota</taxon>
        <taxon>Metazoa</taxon>
        <taxon>Spiralia</taxon>
        <taxon>Lophotrochozoa</taxon>
        <taxon>Platyhelminthes</taxon>
        <taxon>Cestoda</taxon>
        <taxon>Eucestoda</taxon>
        <taxon>Cyclophyllidea</taxon>
        <taxon>Taeniidae</taxon>
        <taxon>Taenia</taxon>
    </lineage>
</organism>
<evidence type="ECO:0000256" key="1">
    <source>
        <dbReference type="SAM" id="Coils"/>
    </source>
</evidence>
<evidence type="ECO:0000313" key="4">
    <source>
        <dbReference type="WBParaSite" id="TASK_0000147901-mRNA-1"/>
    </source>
</evidence>
<dbReference type="Proteomes" id="UP000282613">
    <property type="component" value="Unassembled WGS sequence"/>
</dbReference>
<keyword evidence="3" id="KW-1185">Reference proteome</keyword>
<dbReference type="AlphaFoldDB" id="A0A0R3VVQ4"/>
<evidence type="ECO:0000313" key="3">
    <source>
        <dbReference type="Proteomes" id="UP000282613"/>
    </source>
</evidence>
<gene>
    <name evidence="2" type="ORF">TASK_LOCUS1480</name>
</gene>
<dbReference type="OrthoDB" id="545730at2759"/>
<feature type="coiled-coil region" evidence="1">
    <location>
        <begin position="438"/>
        <end position="471"/>
    </location>
</feature>
<proteinExistence type="predicted"/>
<protein>
    <submittedName>
        <fullName evidence="4">DUF5745 domain-containing protein</fullName>
    </submittedName>
</protein>